<dbReference type="STRING" id="765257.A0A0C9ZSN3"/>
<feature type="non-terminal residue" evidence="1">
    <location>
        <position position="158"/>
    </location>
</feature>
<name>A0A0C9ZSN3_9AGAM</name>
<protein>
    <submittedName>
        <fullName evidence="1">Uncharacterized protein</fullName>
    </submittedName>
</protein>
<accession>A0A0C9ZSN3</accession>
<dbReference type="OrthoDB" id="3267098at2759"/>
<proteinExistence type="predicted"/>
<dbReference type="HOGENOM" id="CLU_103600_0_0_1"/>
<dbReference type="AlphaFoldDB" id="A0A0C9ZSN3"/>
<evidence type="ECO:0000313" key="2">
    <source>
        <dbReference type="Proteomes" id="UP000054018"/>
    </source>
</evidence>
<reference evidence="1 2" key="1">
    <citation type="submission" date="2014-04" db="EMBL/GenBank/DDBJ databases">
        <authorList>
            <consortium name="DOE Joint Genome Institute"/>
            <person name="Kuo A."/>
            <person name="Kohler A."/>
            <person name="Costa M.D."/>
            <person name="Nagy L.G."/>
            <person name="Floudas D."/>
            <person name="Copeland A."/>
            <person name="Barry K.W."/>
            <person name="Cichocki N."/>
            <person name="Veneault-Fourrey C."/>
            <person name="LaButti K."/>
            <person name="Lindquist E.A."/>
            <person name="Lipzen A."/>
            <person name="Lundell T."/>
            <person name="Morin E."/>
            <person name="Murat C."/>
            <person name="Sun H."/>
            <person name="Tunlid A."/>
            <person name="Henrissat B."/>
            <person name="Grigoriev I.V."/>
            <person name="Hibbett D.S."/>
            <person name="Martin F."/>
            <person name="Nordberg H.P."/>
            <person name="Cantor M.N."/>
            <person name="Hua S.X."/>
        </authorList>
    </citation>
    <scope>NUCLEOTIDE SEQUENCE [LARGE SCALE GENOMIC DNA]</scope>
    <source>
        <strain evidence="1 2">441</strain>
    </source>
</reference>
<organism evidence="1 2">
    <name type="scientific">Pisolithus microcarpus 441</name>
    <dbReference type="NCBI Taxonomy" id="765257"/>
    <lineage>
        <taxon>Eukaryota</taxon>
        <taxon>Fungi</taxon>
        <taxon>Dikarya</taxon>
        <taxon>Basidiomycota</taxon>
        <taxon>Agaricomycotina</taxon>
        <taxon>Agaricomycetes</taxon>
        <taxon>Agaricomycetidae</taxon>
        <taxon>Boletales</taxon>
        <taxon>Sclerodermatineae</taxon>
        <taxon>Pisolithaceae</taxon>
        <taxon>Pisolithus</taxon>
    </lineage>
</organism>
<reference evidence="2" key="2">
    <citation type="submission" date="2015-01" db="EMBL/GenBank/DDBJ databases">
        <title>Evolutionary Origins and Diversification of the Mycorrhizal Mutualists.</title>
        <authorList>
            <consortium name="DOE Joint Genome Institute"/>
            <consortium name="Mycorrhizal Genomics Consortium"/>
            <person name="Kohler A."/>
            <person name="Kuo A."/>
            <person name="Nagy L.G."/>
            <person name="Floudas D."/>
            <person name="Copeland A."/>
            <person name="Barry K.W."/>
            <person name="Cichocki N."/>
            <person name="Veneault-Fourrey C."/>
            <person name="LaButti K."/>
            <person name="Lindquist E.A."/>
            <person name="Lipzen A."/>
            <person name="Lundell T."/>
            <person name="Morin E."/>
            <person name="Murat C."/>
            <person name="Riley R."/>
            <person name="Ohm R."/>
            <person name="Sun H."/>
            <person name="Tunlid A."/>
            <person name="Henrissat B."/>
            <person name="Grigoriev I.V."/>
            <person name="Hibbett D.S."/>
            <person name="Martin F."/>
        </authorList>
    </citation>
    <scope>NUCLEOTIDE SEQUENCE [LARGE SCALE GENOMIC DNA]</scope>
    <source>
        <strain evidence="2">441</strain>
    </source>
</reference>
<keyword evidence="2" id="KW-1185">Reference proteome</keyword>
<dbReference type="EMBL" id="KN833709">
    <property type="protein sequence ID" value="KIK25267.1"/>
    <property type="molecule type" value="Genomic_DNA"/>
</dbReference>
<dbReference type="Proteomes" id="UP000054018">
    <property type="component" value="Unassembled WGS sequence"/>
</dbReference>
<gene>
    <name evidence="1" type="ORF">PISMIDRAFT_96953</name>
</gene>
<sequence>PVPDMPEECYNVGKSQHRPIDITSLIRKHSGDPALQDFIPKLKNHLLPCVREMHVLASKPTSSQPLWGLEASYSTSEAAADHLLFKGNCIYQHCVLQVNYTTYDVKCGQDIFNPTPENVDKLEDAYERHHHFCYACIIGIYHANVQYIGLGFTNYLPH</sequence>
<evidence type="ECO:0000313" key="1">
    <source>
        <dbReference type="EMBL" id="KIK25267.1"/>
    </source>
</evidence>